<reference evidence="22" key="1">
    <citation type="journal article" date="2019" name="Int. J. Syst. Evol. Microbiol.">
        <title>The Global Catalogue of Microorganisms (GCM) 10K type strain sequencing project: providing services to taxonomists for standard genome sequencing and annotation.</title>
        <authorList>
            <consortium name="The Broad Institute Genomics Platform"/>
            <consortium name="The Broad Institute Genome Sequencing Center for Infectious Disease"/>
            <person name="Wu L."/>
            <person name="Ma J."/>
        </authorList>
    </citation>
    <scope>NUCLEOTIDE SEQUENCE [LARGE SCALE GENOMIC DNA]</scope>
    <source>
        <strain evidence="22">KACC 12649</strain>
    </source>
</reference>
<keyword evidence="12 21" id="KW-0418">Kinase</keyword>
<sequence length="312" mass="33133">MKTALARTAGWIPALAVLLACAVGALGAGAPSAPGLSTVTTILWLLGLGGAICLLLRRAIDADDRSRELAAQLARERGARQLADSLLQDTQTVLSRVVRQQDAMRDDERDRIARDIHEDLGQTLLSLRIELSLLQVASNGIHPMVHQKTGAMVRTLDMALRSLRIVVNGLRPLGPDERLDTAMARQLDEFTRLTGITHRFDAASNASDGASSRVEADALLYRVLQEVLSNISSQASATEVSVSLQHRGSEATLCIDDNGMAAREPGAACGCGLSSIRPRIEALGGSLKAATSPGRGTRLTLSLPTRHGMLAV</sequence>
<evidence type="ECO:0000256" key="3">
    <source>
        <dbReference type="ARBA" id="ARBA00004496"/>
    </source>
</evidence>
<accession>A0ABW0LET7</accession>
<dbReference type="SUPFAM" id="SSF55874">
    <property type="entry name" value="ATPase domain of HSP90 chaperone/DNA topoisomerase II/histidine kinase"/>
    <property type="match status" value="1"/>
</dbReference>
<evidence type="ECO:0000256" key="16">
    <source>
        <dbReference type="ARBA" id="ARBA00023014"/>
    </source>
</evidence>
<keyword evidence="7" id="KW-0963">Cytoplasm</keyword>
<dbReference type="InterPro" id="IPR003594">
    <property type="entry name" value="HATPase_dom"/>
</dbReference>
<dbReference type="InterPro" id="IPR036890">
    <property type="entry name" value="HATPase_C_sf"/>
</dbReference>
<comment type="function">
    <text evidence="17">Member of the two-component regulatory system NreB/NreC involved in the control of dissimilatory nitrate/nitrite reduction in response to oxygen. NreB functions as a direct oxygen sensor histidine kinase which is autophosphorylated, in the absence of oxygen, probably at the conserved histidine residue, and transfers its phosphate group probably to a conserved aspartate residue of NreC. NreB/NreC activates the expression of the nitrate (narGHJI) and nitrite (nir) reductase operons, as well as the putative nitrate transporter gene narT.</text>
</comment>
<dbReference type="GO" id="GO:0016301">
    <property type="term" value="F:kinase activity"/>
    <property type="evidence" value="ECO:0007669"/>
    <property type="project" value="UniProtKB-KW"/>
</dbReference>
<dbReference type="InterPro" id="IPR050482">
    <property type="entry name" value="Sensor_HK_TwoCompSys"/>
</dbReference>
<keyword evidence="10" id="KW-0479">Metal-binding</keyword>
<name>A0ABW0LET7_9BURK</name>
<evidence type="ECO:0000256" key="2">
    <source>
        <dbReference type="ARBA" id="ARBA00001966"/>
    </source>
</evidence>
<dbReference type="EMBL" id="JBHSMU010000019">
    <property type="protein sequence ID" value="MFC5462946.1"/>
    <property type="molecule type" value="Genomic_DNA"/>
</dbReference>
<keyword evidence="6" id="KW-0004">4Fe-4S</keyword>
<dbReference type="CDD" id="cd16917">
    <property type="entry name" value="HATPase_UhpB-NarQ-NarX-like"/>
    <property type="match status" value="1"/>
</dbReference>
<keyword evidence="19" id="KW-0472">Membrane</keyword>
<dbReference type="PRINTS" id="PR00344">
    <property type="entry name" value="BCTRLSENSOR"/>
</dbReference>
<evidence type="ECO:0000256" key="6">
    <source>
        <dbReference type="ARBA" id="ARBA00022485"/>
    </source>
</evidence>
<evidence type="ECO:0000256" key="15">
    <source>
        <dbReference type="ARBA" id="ARBA00023012"/>
    </source>
</evidence>
<dbReference type="Gene3D" id="3.30.565.10">
    <property type="entry name" value="Histidine kinase-like ATPase, C-terminal domain"/>
    <property type="match status" value="1"/>
</dbReference>
<dbReference type="PANTHER" id="PTHR24421">
    <property type="entry name" value="NITRATE/NITRITE SENSOR PROTEIN NARX-RELATED"/>
    <property type="match status" value="1"/>
</dbReference>
<keyword evidence="9" id="KW-0808">Transferase</keyword>
<evidence type="ECO:0000256" key="14">
    <source>
        <dbReference type="ARBA" id="ARBA00023004"/>
    </source>
</evidence>
<comment type="subcellular location">
    <subcellularLocation>
        <location evidence="3">Cytoplasm</location>
    </subcellularLocation>
</comment>
<dbReference type="InterPro" id="IPR005467">
    <property type="entry name" value="His_kinase_dom"/>
</dbReference>
<evidence type="ECO:0000313" key="22">
    <source>
        <dbReference type="Proteomes" id="UP001596050"/>
    </source>
</evidence>
<feature type="domain" description="Histidine kinase" evidence="20">
    <location>
        <begin position="220"/>
        <end position="307"/>
    </location>
</feature>
<evidence type="ECO:0000256" key="18">
    <source>
        <dbReference type="ARBA" id="ARBA00030800"/>
    </source>
</evidence>
<evidence type="ECO:0000256" key="7">
    <source>
        <dbReference type="ARBA" id="ARBA00022490"/>
    </source>
</evidence>
<comment type="cofactor">
    <cofactor evidence="2">
        <name>[4Fe-4S] cluster</name>
        <dbReference type="ChEBI" id="CHEBI:49883"/>
    </cofactor>
</comment>
<evidence type="ECO:0000259" key="20">
    <source>
        <dbReference type="PROSITE" id="PS50109"/>
    </source>
</evidence>
<dbReference type="EC" id="2.7.13.3" evidence="4"/>
<evidence type="ECO:0000256" key="4">
    <source>
        <dbReference type="ARBA" id="ARBA00012438"/>
    </source>
</evidence>
<keyword evidence="8" id="KW-0597">Phosphoprotein</keyword>
<comment type="catalytic activity">
    <reaction evidence="1">
        <text>ATP + protein L-histidine = ADP + protein N-phospho-L-histidine.</text>
        <dbReference type="EC" id="2.7.13.3"/>
    </reaction>
</comment>
<keyword evidence="19" id="KW-0812">Transmembrane</keyword>
<dbReference type="Pfam" id="PF07730">
    <property type="entry name" value="HisKA_3"/>
    <property type="match status" value="1"/>
</dbReference>
<evidence type="ECO:0000256" key="9">
    <source>
        <dbReference type="ARBA" id="ARBA00022679"/>
    </source>
</evidence>
<keyword evidence="11" id="KW-0547">Nucleotide-binding</keyword>
<dbReference type="Pfam" id="PF02518">
    <property type="entry name" value="HATPase_c"/>
    <property type="match status" value="1"/>
</dbReference>
<keyword evidence="13" id="KW-0067">ATP-binding</keyword>
<evidence type="ECO:0000313" key="21">
    <source>
        <dbReference type="EMBL" id="MFC5462946.1"/>
    </source>
</evidence>
<organism evidence="21 22">
    <name type="scientific">Massilia niabensis</name>
    <dbReference type="NCBI Taxonomy" id="544910"/>
    <lineage>
        <taxon>Bacteria</taxon>
        <taxon>Pseudomonadati</taxon>
        <taxon>Pseudomonadota</taxon>
        <taxon>Betaproteobacteria</taxon>
        <taxon>Burkholderiales</taxon>
        <taxon>Oxalobacteraceae</taxon>
        <taxon>Telluria group</taxon>
        <taxon>Massilia</taxon>
    </lineage>
</organism>
<evidence type="ECO:0000256" key="8">
    <source>
        <dbReference type="ARBA" id="ARBA00022553"/>
    </source>
</evidence>
<dbReference type="Proteomes" id="UP001596050">
    <property type="component" value="Unassembled WGS sequence"/>
</dbReference>
<gene>
    <name evidence="21" type="ORF">ACFPN5_24330</name>
</gene>
<feature type="transmembrane region" description="Helical" evidence="19">
    <location>
        <begin position="37"/>
        <end position="56"/>
    </location>
</feature>
<evidence type="ECO:0000256" key="11">
    <source>
        <dbReference type="ARBA" id="ARBA00022741"/>
    </source>
</evidence>
<keyword evidence="15" id="KW-0902">Two-component regulatory system</keyword>
<evidence type="ECO:0000256" key="19">
    <source>
        <dbReference type="SAM" id="Phobius"/>
    </source>
</evidence>
<dbReference type="InterPro" id="IPR004358">
    <property type="entry name" value="Sig_transdc_His_kin-like_C"/>
</dbReference>
<protein>
    <recommendedName>
        <fullName evidence="5">Oxygen sensor histidine kinase NreB</fullName>
        <ecNumber evidence="4">2.7.13.3</ecNumber>
    </recommendedName>
    <alternativeName>
        <fullName evidence="18">Nitrogen regulation protein B</fullName>
    </alternativeName>
</protein>
<keyword evidence="22" id="KW-1185">Reference proteome</keyword>
<comment type="caution">
    <text evidence="21">The sequence shown here is derived from an EMBL/GenBank/DDBJ whole genome shotgun (WGS) entry which is preliminary data.</text>
</comment>
<keyword evidence="14" id="KW-0408">Iron</keyword>
<dbReference type="Gene3D" id="1.20.5.1930">
    <property type="match status" value="1"/>
</dbReference>
<dbReference type="PANTHER" id="PTHR24421:SF10">
    <property type="entry name" value="NITRATE_NITRITE SENSOR PROTEIN NARQ"/>
    <property type="match status" value="1"/>
</dbReference>
<evidence type="ECO:0000256" key="17">
    <source>
        <dbReference type="ARBA" id="ARBA00024827"/>
    </source>
</evidence>
<evidence type="ECO:0000256" key="5">
    <source>
        <dbReference type="ARBA" id="ARBA00017322"/>
    </source>
</evidence>
<keyword evidence="19" id="KW-1133">Transmembrane helix</keyword>
<evidence type="ECO:0000256" key="13">
    <source>
        <dbReference type="ARBA" id="ARBA00022840"/>
    </source>
</evidence>
<dbReference type="InterPro" id="IPR011712">
    <property type="entry name" value="Sig_transdc_His_kin_sub3_dim/P"/>
</dbReference>
<evidence type="ECO:0000256" key="12">
    <source>
        <dbReference type="ARBA" id="ARBA00022777"/>
    </source>
</evidence>
<evidence type="ECO:0000256" key="1">
    <source>
        <dbReference type="ARBA" id="ARBA00000085"/>
    </source>
</evidence>
<evidence type="ECO:0000256" key="10">
    <source>
        <dbReference type="ARBA" id="ARBA00022723"/>
    </source>
</evidence>
<keyword evidence="16" id="KW-0411">Iron-sulfur</keyword>
<dbReference type="PROSITE" id="PS50109">
    <property type="entry name" value="HIS_KIN"/>
    <property type="match status" value="1"/>
</dbReference>
<proteinExistence type="predicted"/>
<dbReference type="PROSITE" id="PS51257">
    <property type="entry name" value="PROKAR_LIPOPROTEIN"/>
    <property type="match status" value="1"/>
</dbReference>
<dbReference type="RefSeq" id="WP_379786432.1">
    <property type="nucleotide sequence ID" value="NZ_JBHSMU010000019.1"/>
</dbReference>